<sequence length="373" mass="42724">MKRNVVFLLACMFAMASVLPVSAGNTKTLKDVLGRYFLVGAAMNVDQIWNRTPDETNVVKNNFNSIVAENCMKGEEIHPEENRFFWDDADRFVKFGQDNGLAIIGHCLVWHSQPPVWMFTDERGDTVSRDVLIDRMHGHISAVVGRYKGRILGWDVVNEIFNDDGTFRNSPYYRIIGPEFVELAFKFAHEADPNAELYINDYSLAKPAKRDAVCRIVRELKSKGYRVDGIGMQSHNGLEYPDLDEYEKSIDAFAACGVKVMITELDVNVLPNPEKFGGAEISQNFKYADALNPYKNGLPEAVEKEFEKRYLDIFNIYYRHRGQISRVTLWGVTDTRSWLNDFPVPGRVNYPLLFDRSNKPKPVVDKIIKIFEK</sequence>
<dbReference type="GO" id="GO:0045493">
    <property type="term" value="P:xylan catabolic process"/>
    <property type="evidence" value="ECO:0007669"/>
    <property type="project" value="UniProtKB-KW"/>
</dbReference>
<organism evidence="9 10">
    <name type="scientific">Xylanibacter rarus</name>
    <dbReference type="NCBI Taxonomy" id="1676614"/>
    <lineage>
        <taxon>Bacteria</taxon>
        <taxon>Pseudomonadati</taxon>
        <taxon>Bacteroidota</taxon>
        <taxon>Bacteroidia</taxon>
        <taxon>Bacteroidales</taxon>
        <taxon>Prevotellaceae</taxon>
        <taxon>Xylanibacter</taxon>
    </lineage>
</organism>
<dbReference type="Pfam" id="PF00331">
    <property type="entry name" value="Glyco_hydro_10"/>
    <property type="match status" value="1"/>
</dbReference>
<dbReference type="EC" id="3.2.1.8" evidence="6"/>
<dbReference type="OrthoDB" id="9809277at2"/>
<keyword evidence="1 6" id="KW-0378">Hydrolase</keyword>
<dbReference type="InterPro" id="IPR017853">
    <property type="entry name" value="GH"/>
</dbReference>
<dbReference type="EMBL" id="LFQU01000005">
    <property type="protein sequence ID" value="KOO69150.1"/>
    <property type="molecule type" value="Genomic_DNA"/>
</dbReference>
<dbReference type="SMART" id="SM00633">
    <property type="entry name" value="Glyco_10"/>
    <property type="match status" value="1"/>
</dbReference>
<dbReference type="InterPro" id="IPR001000">
    <property type="entry name" value="GH10_dom"/>
</dbReference>
<name>A0A8E1QYG5_9BACT</name>
<comment type="similarity">
    <text evidence="6">Belongs to the glycosyl hydrolase 10 (cellulase F) family.</text>
</comment>
<dbReference type="PANTHER" id="PTHR31490:SF90">
    <property type="entry name" value="ENDO-1,4-BETA-XYLANASE A"/>
    <property type="match status" value="1"/>
</dbReference>
<reference evidence="9 10" key="1">
    <citation type="submission" date="2015-06" db="EMBL/GenBank/DDBJ databases">
        <title>Prevotella sp. 109, sp. nov., a novel member of the family Prevotellaceae isolated from human faeces.</title>
        <authorList>
            <person name="Shkoporov A.N."/>
            <person name="Chaplin A.V."/>
            <person name="Kafarskaia L.I."/>
            <person name="Efimov B.A."/>
        </authorList>
    </citation>
    <scope>NUCLEOTIDE SEQUENCE [LARGE SCALE GENOMIC DNA]</scope>
    <source>
        <strain evidence="9 10">109</strain>
    </source>
</reference>
<keyword evidence="2 6" id="KW-0119">Carbohydrate metabolism</keyword>
<dbReference type="GO" id="GO:0031176">
    <property type="term" value="F:endo-1,4-beta-xylanase activity"/>
    <property type="evidence" value="ECO:0007669"/>
    <property type="project" value="UniProtKB-EC"/>
</dbReference>
<dbReference type="SUPFAM" id="SSF51445">
    <property type="entry name" value="(Trans)glycosidases"/>
    <property type="match status" value="1"/>
</dbReference>
<dbReference type="Proteomes" id="UP000036951">
    <property type="component" value="Unassembled WGS sequence"/>
</dbReference>
<evidence type="ECO:0000256" key="1">
    <source>
        <dbReference type="ARBA" id="ARBA00022801"/>
    </source>
</evidence>
<comment type="caution">
    <text evidence="9">The sequence shown here is derived from an EMBL/GenBank/DDBJ whole genome shotgun (WGS) entry which is preliminary data.</text>
</comment>
<keyword evidence="7" id="KW-0732">Signal</keyword>
<evidence type="ECO:0000313" key="9">
    <source>
        <dbReference type="EMBL" id="KOO69150.1"/>
    </source>
</evidence>
<keyword evidence="9" id="KW-0858">Xylan degradation</keyword>
<evidence type="ECO:0000256" key="3">
    <source>
        <dbReference type="ARBA" id="ARBA00023295"/>
    </source>
</evidence>
<keyword evidence="4 6" id="KW-0624">Polysaccharide degradation</keyword>
<evidence type="ECO:0000256" key="6">
    <source>
        <dbReference type="RuleBase" id="RU361174"/>
    </source>
</evidence>
<evidence type="ECO:0000256" key="5">
    <source>
        <dbReference type="PROSITE-ProRule" id="PRU10061"/>
    </source>
</evidence>
<evidence type="ECO:0000259" key="8">
    <source>
        <dbReference type="PROSITE" id="PS51760"/>
    </source>
</evidence>
<accession>A0A8E1QYG5</accession>
<dbReference type="Gene3D" id="3.20.20.80">
    <property type="entry name" value="Glycosidases"/>
    <property type="match status" value="1"/>
</dbReference>
<evidence type="ECO:0000256" key="2">
    <source>
        <dbReference type="ARBA" id="ARBA00023277"/>
    </source>
</evidence>
<evidence type="ECO:0000313" key="10">
    <source>
        <dbReference type="Proteomes" id="UP000036951"/>
    </source>
</evidence>
<feature type="active site" description="Nucleophile" evidence="5">
    <location>
        <position position="264"/>
    </location>
</feature>
<gene>
    <name evidence="9" type="ORF">ACU52_04585</name>
</gene>
<protein>
    <recommendedName>
        <fullName evidence="6">Beta-xylanase</fullName>
        <ecNumber evidence="6">3.2.1.8</ecNumber>
    </recommendedName>
</protein>
<dbReference type="AlphaFoldDB" id="A0A8E1QYG5"/>
<comment type="catalytic activity">
    <reaction evidence="6">
        <text>Endohydrolysis of (1-&gt;4)-beta-D-xylosidic linkages in xylans.</text>
        <dbReference type="EC" id="3.2.1.8"/>
    </reaction>
</comment>
<feature type="signal peptide" evidence="7">
    <location>
        <begin position="1"/>
        <end position="23"/>
    </location>
</feature>
<dbReference type="PROSITE" id="PS00591">
    <property type="entry name" value="GH10_1"/>
    <property type="match status" value="1"/>
</dbReference>
<evidence type="ECO:0000256" key="7">
    <source>
        <dbReference type="SAM" id="SignalP"/>
    </source>
</evidence>
<feature type="domain" description="GH10" evidence="8">
    <location>
        <begin position="23"/>
        <end position="370"/>
    </location>
</feature>
<feature type="chain" id="PRO_5034332071" description="Beta-xylanase" evidence="7">
    <location>
        <begin position="24"/>
        <end position="373"/>
    </location>
</feature>
<proteinExistence type="inferred from homology"/>
<keyword evidence="10" id="KW-1185">Reference proteome</keyword>
<keyword evidence="3 6" id="KW-0326">Glycosidase</keyword>
<dbReference type="PRINTS" id="PR00134">
    <property type="entry name" value="GLHYDRLASE10"/>
</dbReference>
<dbReference type="InterPro" id="IPR044846">
    <property type="entry name" value="GH10"/>
</dbReference>
<dbReference type="PROSITE" id="PS51760">
    <property type="entry name" value="GH10_2"/>
    <property type="match status" value="1"/>
</dbReference>
<dbReference type="InterPro" id="IPR031158">
    <property type="entry name" value="GH10_AS"/>
</dbReference>
<evidence type="ECO:0000256" key="4">
    <source>
        <dbReference type="ARBA" id="ARBA00023326"/>
    </source>
</evidence>
<dbReference type="PANTHER" id="PTHR31490">
    <property type="entry name" value="GLYCOSYL HYDROLASE"/>
    <property type="match status" value="1"/>
</dbReference>
<dbReference type="RefSeq" id="WP_053397921.1">
    <property type="nucleotide sequence ID" value="NZ_LFQU01000005.1"/>
</dbReference>